<dbReference type="OrthoDB" id="9803892at2"/>
<dbReference type="Gene3D" id="3.90.25.10">
    <property type="entry name" value="UDP-galactose 4-epimerase, domain 1"/>
    <property type="match status" value="1"/>
</dbReference>
<keyword evidence="6" id="KW-0521">NADP</keyword>
<dbReference type="UniPathway" id="UPA00124"/>
<dbReference type="Gene3D" id="3.40.50.720">
    <property type="entry name" value="NAD(P)-binding Rossmann-like Domain"/>
    <property type="match status" value="1"/>
</dbReference>
<evidence type="ECO:0000256" key="2">
    <source>
        <dbReference type="ARBA" id="ARBA00010944"/>
    </source>
</evidence>
<keyword evidence="9" id="KW-1185">Reference proteome</keyword>
<dbReference type="Proteomes" id="UP000253370">
    <property type="component" value="Unassembled WGS sequence"/>
</dbReference>
<dbReference type="Pfam" id="PF04321">
    <property type="entry name" value="RmlD_sub_bind"/>
    <property type="match status" value="1"/>
</dbReference>
<organism evidence="8 9">
    <name type="scientific">Rhodosalinus halophilus</name>
    <dbReference type="NCBI Taxonomy" id="2259333"/>
    <lineage>
        <taxon>Bacteria</taxon>
        <taxon>Pseudomonadati</taxon>
        <taxon>Pseudomonadota</taxon>
        <taxon>Alphaproteobacteria</taxon>
        <taxon>Rhodobacterales</taxon>
        <taxon>Paracoccaceae</taxon>
        <taxon>Rhodosalinus</taxon>
    </lineage>
</organism>
<name>A0A365U9A3_9RHOB</name>
<comment type="pathway">
    <text evidence="1 6">Carbohydrate biosynthesis; dTDP-L-rhamnose biosynthesis.</text>
</comment>
<evidence type="ECO:0000256" key="3">
    <source>
        <dbReference type="ARBA" id="ARBA00012929"/>
    </source>
</evidence>
<dbReference type="RefSeq" id="WP_113289760.1">
    <property type="nucleotide sequence ID" value="NZ_QNTQ01000010.1"/>
</dbReference>
<accession>A0A365U9A3</accession>
<feature type="domain" description="RmlD-like substrate binding" evidence="7">
    <location>
        <begin position="1"/>
        <end position="278"/>
    </location>
</feature>
<dbReference type="GO" id="GO:0008831">
    <property type="term" value="F:dTDP-4-dehydrorhamnose reductase activity"/>
    <property type="evidence" value="ECO:0007669"/>
    <property type="project" value="UniProtKB-EC"/>
</dbReference>
<gene>
    <name evidence="8" type="primary">rfbD</name>
    <name evidence="8" type="ORF">DRV85_12290</name>
</gene>
<evidence type="ECO:0000259" key="7">
    <source>
        <dbReference type="Pfam" id="PF04321"/>
    </source>
</evidence>
<dbReference type="InterPro" id="IPR005913">
    <property type="entry name" value="dTDP_dehydrorham_reduct"/>
</dbReference>
<evidence type="ECO:0000313" key="8">
    <source>
        <dbReference type="EMBL" id="RBI84721.1"/>
    </source>
</evidence>
<dbReference type="EMBL" id="QNTQ01000010">
    <property type="protein sequence ID" value="RBI84721.1"/>
    <property type="molecule type" value="Genomic_DNA"/>
</dbReference>
<dbReference type="PANTHER" id="PTHR10491:SF4">
    <property type="entry name" value="METHIONINE ADENOSYLTRANSFERASE 2 SUBUNIT BETA"/>
    <property type="match status" value="1"/>
</dbReference>
<comment type="catalytic activity">
    <reaction evidence="5 6">
        <text>dTDP-beta-L-rhamnose + NADP(+) = dTDP-4-dehydro-beta-L-rhamnose + NADPH + H(+)</text>
        <dbReference type="Rhea" id="RHEA:21796"/>
        <dbReference type="ChEBI" id="CHEBI:15378"/>
        <dbReference type="ChEBI" id="CHEBI:57510"/>
        <dbReference type="ChEBI" id="CHEBI:57783"/>
        <dbReference type="ChEBI" id="CHEBI:58349"/>
        <dbReference type="ChEBI" id="CHEBI:62830"/>
        <dbReference type="EC" id="1.1.1.133"/>
    </reaction>
</comment>
<dbReference type="InterPro" id="IPR029903">
    <property type="entry name" value="RmlD-like-bd"/>
</dbReference>
<dbReference type="AlphaFoldDB" id="A0A365U9A3"/>
<comment type="caution">
    <text evidence="8">The sequence shown here is derived from an EMBL/GenBank/DDBJ whole genome shotgun (WGS) entry which is preliminary data.</text>
</comment>
<evidence type="ECO:0000256" key="4">
    <source>
        <dbReference type="ARBA" id="ARBA00017099"/>
    </source>
</evidence>
<evidence type="ECO:0000256" key="5">
    <source>
        <dbReference type="ARBA" id="ARBA00048200"/>
    </source>
</evidence>
<comment type="function">
    <text evidence="6">Catalyzes the reduction of dTDP-6-deoxy-L-lyxo-4-hexulose to yield dTDP-L-rhamnose.</text>
</comment>
<dbReference type="NCBIfam" id="TIGR01214">
    <property type="entry name" value="rmlD"/>
    <property type="match status" value="1"/>
</dbReference>
<dbReference type="GO" id="GO:0019305">
    <property type="term" value="P:dTDP-rhamnose biosynthetic process"/>
    <property type="evidence" value="ECO:0007669"/>
    <property type="project" value="UniProtKB-UniPathway"/>
</dbReference>
<dbReference type="PANTHER" id="PTHR10491">
    <property type="entry name" value="DTDP-4-DEHYDRORHAMNOSE REDUCTASE"/>
    <property type="match status" value="1"/>
</dbReference>
<reference evidence="8 9" key="1">
    <citation type="submission" date="2018-07" db="EMBL/GenBank/DDBJ databases">
        <title>Rhodosalinus sp. strain E84T genomic sequence and assembly.</title>
        <authorList>
            <person name="Liu Z.-W."/>
            <person name="Lu D.-C."/>
        </authorList>
    </citation>
    <scope>NUCLEOTIDE SEQUENCE [LARGE SCALE GENOMIC DNA]</scope>
    <source>
        <strain evidence="8 9">E84</strain>
    </source>
</reference>
<keyword evidence="6 8" id="KW-0560">Oxidoreductase</keyword>
<comment type="similarity">
    <text evidence="2 6">Belongs to the dTDP-4-dehydrorhamnose reductase family.</text>
</comment>
<evidence type="ECO:0000313" key="9">
    <source>
        <dbReference type="Proteomes" id="UP000253370"/>
    </source>
</evidence>
<comment type="cofactor">
    <cofactor evidence="6">
        <name>Mg(2+)</name>
        <dbReference type="ChEBI" id="CHEBI:18420"/>
    </cofactor>
    <text evidence="6">Binds 1 Mg(2+) ion per monomer.</text>
</comment>
<evidence type="ECO:0000256" key="1">
    <source>
        <dbReference type="ARBA" id="ARBA00004781"/>
    </source>
</evidence>
<dbReference type="InterPro" id="IPR036291">
    <property type="entry name" value="NAD(P)-bd_dom_sf"/>
</dbReference>
<sequence>MKLLVFGRTGQVATELARRVPEAVFLGRDAADLTDPAACAARVATSDADVVINAAAYTAVDDAEANEALASAVNGAAPAAMALAAKARGLPFLHVSTDYVFDGSGTRPWRTDDPVAPLSAYGRSKLLGEEGVREADGAHVILRTSWVFSAHGGNFVKTMLRLSESRDALRVVEDQIGGPTPAAAIAEALITLAGALRAGAEGGTLHFAGVPETSWAGFAREIFAQAGRRVSVEGIPTREWPTPAPRPLNSRLDMSSLARFDLAPPDWRAGLAEVLAELGAREGASGKPWENADR</sequence>
<protein>
    <recommendedName>
        <fullName evidence="4 6">dTDP-4-dehydrorhamnose reductase</fullName>
        <ecNumber evidence="3 6">1.1.1.133</ecNumber>
    </recommendedName>
</protein>
<dbReference type="EC" id="1.1.1.133" evidence="3 6"/>
<evidence type="ECO:0000256" key="6">
    <source>
        <dbReference type="RuleBase" id="RU364082"/>
    </source>
</evidence>
<dbReference type="SUPFAM" id="SSF51735">
    <property type="entry name" value="NAD(P)-binding Rossmann-fold domains"/>
    <property type="match status" value="1"/>
</dbReference>
<proteinExistence type="inferred from homology"/>
<dbReference type="CDD" id="cd05254">
    <property type="entry name" value="dTDP_HR_like_SDR_e"/>
    <property type="match status" value="1"/>
</dbReference>